<feature type="transmembrane region" description="Helical" evidence="2">
    <location>
        <begin position="122"/>
        <end position="144"/>
    </location>
</feature>
<evidence type="ECO:0000259" key="3">
    <source>
        <dbReference type="Pfam" id="PF20152"/>
    </source>
</evidence>
<dbReference type="GeneID" id="66071354"/>
<dbReference type="PANTHER" id="PTHR40465">
    <property type="entry name" value="CHROMOSOME 1, WHOLE GENOME SHOTGUN SEQUENCE"/>
    <property type="match status" value="1"/>
</dbReference>
<comment type="caution">
    <text evidence="4">The sequence shown here is derived from an EMBL/GenBank/DDBJ whole genome shotgun (WGS) entry which is preliminary data.</text>
</comment>
<dbReference type="Proteomes" id="UP001049176">
    <property type="component" value="Chromosome 10"/>
</dbReference>
<dbReference type="PANTHER" id="PTHR40465:SF1">
    <property type="entry name" value="DUF6534 DOMAIN-CONTAINING PROTEIN"/>
    <property type="match status" value="1"/>
</dbReference>
<dbReference type="RefSeq" id="XP_043002785.1">
    <property type="nucleotide sequence ID" value="XM_043159186.1"/>
</dbReference>
<keyword evidence="5" id="KW-1185">Reference proteome</keyword>
<feature type="transmembrane region" description="Helical" evidence="2">
    <location>
        <begin position="156"/>
        <end position="178"/>
    </location>
</feature>
<evidence type="ECO:0000313" key="4">
    <source>
        <dbReference type="EMBL" id="KAG7086314.1"/>
    </source>
</evidence>
<feature type="transmembrane region" description="Helical" evidence="2">
    <location>
        <begin position="224"/>
        <end position="246"/>
    </location>
</feature>
<feature type="transmembrane region" description="Helical" evidence="2">
    <location>
        <begin position="198"/>
        <end position="218"/>
    </location>
</feature>
<reference evidence="4" key="1">
    <citation type="journal article" date="2021" name="Genome Biol. Evol.">
        <title>The assembled and annotated genome of the fairy-ring fungus Marasmius oreades.</title>
        <authorList>
            <person name="Hiltunen M."/>
            <person name="Ament-Velasquez S.L."/>
            <person name="Johannesson H."/>
        </authorList>
    </citation>
    <scope>NUCLEOTIDE SEQUENCE</scope>
    <source>
        <strain evidence="4">03SP1</strain>
    </source>
</reference>
<keyword evidence="2" id="KW-1133">Transmembrane helix</keyword>
<feature type="compositionally biased region" description="Basic and acidic residues" evidence="1">
    <location>
        <begin position="313"/>
        <end position="344"/>
    </location>
</feature>
<dbReference type="OrthoDB" id="3203775at2759"/>
<feature type="transmembrane region" description="Helical" evidence="2">
    <location>
        <begin position="46"/>
        <end position="69"/>
    </location>
</feature>
<proteinExistence type="predicted"/>
<evidence type="ECO:0000256" key="1">
    <source>
        <dbReference type="SAM" id="MobiDB-lite"/>
    </source>
</evidence>
<dbReference type="Pfam" id="PF20152">
    <property type="entry name" value="DUF6534"/>
    <property type="match status" value="1"/>
</dbReference>
<feature type="region of interest" description="Disordered" evidence="1">
    <location>
        <begin position="299"/>
        <end position="344"/>
    </location>
</feature>
<keyword evidence="2" id="KW-0812">Transmembrane</keyword>
<gene>
    <name evidence="4" type="ORF">E1B28_002278</name>
</gene>
<sequence length="344" mass="37832">MVGFLDNSLGGLLGGTWANSYLFMVEIIMAFRYFSRFREDPLWLKFVVCMTLAVDLTSTINHYACAYMYTVIHWGDRDFLQNQNWTFPVYLVTTGASAVIVQQFLIYRFWTLTNGRIVTAYLALASLAAFGGAIATAVIVVQHSTFGERGAVRIPVTIWLIASAVADISIAATLIFVLQKYKTPFRKTQSLIKQLTTLAIQTGSPGSILAAIALIVYLKDPDGNISVGIGFTLGRVYAITLLNNLISREKIRRIGAQSANGFTDLHISGICNASVPGNASRNETGIHVRCTAEIHVDEERSSDTAALSPTVNENHEDREEVTKSRKSSQDDTQSCKKLDITSMV</sequence>
<dbReference type="AlphaFoldDB" id="A0A9P7UNT0"/>
<evidence type="ECO:0000256" key="2">
    <source>
        <dbReference type="SAM" id="Phobius"/>
    </source>
</evidence>
<feature type="domain" description="DUF6534" evidence="3">
    <location>
        <begin position="163"/>
        <end position="249"/>
    </location>
</feature>
<evidence type="ECO:0000313" key="5">
    <source>
        <dbReference type="Proteomes" id="UP001049176"/>
    </source>
</evidence>
<keyword evidence="2" id="KW-0472">Membrane</keyword>
<accession>A0A9P7UNT0</accession>
<organism evidence="4 5">
    <name type="scientific">Marasmius oreades</name>
    <name type="common">fairy-ring Marasmius</name>
    <dbReference type="NCBI Taxonomy" id="181124"/>
    <lineage>
        <taxon>Eukaryota</taxon>
        <taxon>Fungi</taxon>
        <taxon>Dikarya</taxon>
        <taxon>Basidiomycota</taxon>
        <taxon>Agaricomycotina</taxon>
        <taxon>Agaricomycetes</taxon>
        <taxon>Agaricomycetidae</taxon>
        <taxon>Agaricales</taxon>
        <taxon>Marasmiineae</taxon>
        <taxon>Marasmiaceae</taxon>
        <taxon>Marasmius</taxon>
    </lineage>
</organism>
<feature type="transmembrane region" description="Helical" evidence="2">
    <location>
        <begin position="12"/>
        <end position="34"/>
    </location>
</feature>
<dbReference type="InterPro" id="IPR045339">
    <property type="entry name" value="DUF6534"/>
</dbReference>
<protein>
    <recommendedName>
        <fullName evidence="3">DUF6534 domain-containing protein</fullName>
    </recommendedName>
</protein>
<name>A0A9P7UNT0_9AGAR</name>
<dbReference type="KEGG" id="more:E1B28_002278"/>
<feature type="compositionally biased region" description="Polar residues" evidence="1">
    <location>
        <begin position="303"/>
        <end position="312"/>
    </location>
</feature>
<dbReference type="EMBL" id="CM032190">
    <property type="protein sequence ID" value="KAG7086314.1"/>
    <property type="molecule type" value="Genomic_DNA"/>
</dbReference>
<feature type="transmembrane region" description="Helical" evidence="2">
    <location>
        <begin position="89"/>
        <end position="110"/>
    </location>
</feature>